<dbReference type="Proteomes" id="UP000029443">
    <property type="component" value="Unassembled WGS sequence"/>
</dbReference>
<comment type="caution">
    <text evidence="2">The sequence shown here is derived from an EMBL/GenBank/DDBJ whole genome shotgun (WGS) entry which is preliminary data.</text>
</comment>
<sequence length="424" mass="47445">MKNNKRLPTLTAALLFPLLALSGPLHAQIITLTGDTFKVLHGKQSGLYSFFTMQDGRLAPVPHQWVQWSEQGYPYFEEDDSTSPVGDPLRIDAEDRLLLRFEDGGKPLGGPVTEQVAAELAVEQDGETRYFYLIKNAYLQSTDRYVQFDPQSMTIKSTDYALSMADGNLFNWSDFYFRGFEGENGERQSILDTLKLRLSAGLFGENNRITLNNNNLDPKVKQVINGPLAALVYASTSVTVAKVPVLRINNYFLVMPKQMEIHSRFTLPGIAETVVKRPALDISLDGNGLYDSQLMTSWTGNHVAVTDGRLSDAEKAMLDKPLEGDNWIWFSTGRGFDLLAQLAFLKGFDTPARLLYQDDASLANDPERFPGQLPNVGFSLTDIPFGQEFYFVTRLFYSKDSQGLTPGNYARQQLDEPSASLKME</sequence>
<keyword evidence="1" id="KW-0732">Signal</keyword>
<evidence type="ECO:0000256" key="1">
    <source>
        <dbReference type="SAM" id="SignalP"/>
    </source>
</evidence>
<keyword evidence="3" id="KW-1185">Reference proteome</keyword>
<accession>A0ABR4WHN1</accession>
<feature type="chain" id="PRO_5046028384" description="DUF4340 domain-containing protein" evidence="1">
    <location>
        <begin position="28"/>
        <end position="424"/>
    </location>
</feature>
<gene>
    <name evidence="2" type="ORF">T9A_00360</name>
</gene>
<evidence type="ECO:0000313" key="3">
    <source>
        <dbReference type="Proteomes" id="UP000029443"/>
    </source>
</evidence>
<dbReference type="RefSeq" id="WP_035244582.1">
    <property type="nucleotide sequence ID" value="NZ_ARXU01000001.1"/>
</dbReference>
<proteinExistence type="predicted"/>
<protein>
    <recommendedName>
        <fullName evidence="4">DUF4340 domain-containing protein</fullName>
    </recommendedName>
</protein>
<feature type="signal peptide" evidence="1">
    <location>
        <begin position="1"/>
        <end position="27"/>
    </location>
</feature>
<organism evidence="2 3">
    <name type="scientific">Alcanivorax jadensis T9</name>
    <dbReference type="NCBI Taxonomy" id="1177181"/>
    <lineage>
        <taxon>Bacteria</taxon>
        <taxon>Pseudomonadati</taxon>
        <taxon>Pseudomonadota</taxon>
        <taxon>Gammaproteobacteria</taxon>
        <taxon>Oceanospirillales</taxon>
        <taxon>Alcanivoracaceae</taxon>
        <taxon>Alcanivorax</taxon>
    </lineage>
</organism>
<reference evidence="2 3" key="1">
    <citation type="submission" date="2012-09" db="EMBL/GenBank/DDBJ databases">
        <title>Genome Sequence of alkane-degrading Bacterium Alcanivorax jadensis T9.</title>
        <authorList>
            <person name="Lai Q."/>
            <person name="Shao Z."/>
        </authorList>
    </citation>
    <scope>NUCLEOTIDE SEQUENCE [LARGE SCALE GENOMIC DNA]</scope>
    <source>
        <strain evidence="2 3">T9</strain>
    </source>
</reference>
<evidence type="ECO:0008006" key="4">
    <source>
        <dbReference type="Google" id="ProtNLM"/>
    </source>
</evidence>
<dbReference type="EMBL" id="ARXU01000001">
    <property type="protein sequence ID" value="KGD63040.1"/>
    <property type="molecule type" value="Genomic_DNA"/>
</dbReference>
<name>A0ABR4WHN1_9GAMM</name>
<evidence type="ECO:0000313" key="2">
    <source>
        <dbReference type="EMBL" id="KGD63040.1"/>
    </source>
</evidence>